<evidence type="ECO:0000313" key="2">
    <source>
        <dbReference type="Proteomes" id="UP000525623"/>
    </source>
</evidence>
<accession>A0A7W4P901</accession>
<protein>
    <submittedName>
        <fullName evidence="1">HNH endonuclease</fullName>
    </submittedName>
</protein>
<dbReference type="EMBL" id="JABEQL010000005">
    <property type="protein sequence ID" value="MBB2178515.1"/>
    <property type="molecule type" value="Genomic_DNA"/>
</dbReference>
<comment type="caution">
    <text evidence="1">The sequence shown here is derived from an EMBL/GenBank/DDBJ whole genome shotgun (WGS) entry which is preliminary data.</text>
</comment>
<keyword evidence="1" id="KW-0378">Hydrolase</keyword>
<gene>
    <name evidence="1" type="ORF">HLH29_04890</name>
</gene>
<dbReference type="GO" id="GO:0004519">
    <property type="term" value="F:endonuclease activity"/>
    <property type="evidence" value="ECO:0007669"/>
    <property type="project" value="UniProtKB-KW"/>
</dbReference>
<name>A0A7W4P901_9PROT</name>
<dbReference type="RefSeq" id="WP_182964905.1">
    <property type="nucleotide sequence ID" value="NZ_BAABGC010000009.1"/>
</dbReference>
<dbReference type="CDD" id="cd00085">
    <property type="entry name" value="HNHc"/>
    <property type="match status" value="1"/>
</dbReference>
<keyword evidence="1" id="KW-0540">Nuclease</keyword>
<evidence type="ECO:0000313" key="1">
    <source>
        <dbReference type="EMBL" id="MBB2178515.1"/>
    </source>
</evidence>
<organism evidence="1 2">
    <name type="scientific">Gluconacetobacter tumulicola</name>
    <dbReference type="NCBI Taxonomy" id="1017177"/>
    <lineage>
        <taxon>Bacteria</taxon>
        <taxon>Pseudomonadati</taxon>
        <taxon>Pseudomonadota</taxon>
        <taxon>Alphaproteobacteria</taxon>
        <taxon>Acetobacterales</taxon>
        <taxon>Acetobacteraceae</taxon>
        <taxon>Gluconacetobacter</taxon>
    </lineage>
</organism>
<proteinExistence type="predicted"/>
<keyword evidence="2" id="KW-1185">Reference proteome</keyword>
<dbReference type="Proteomes" id="UP000525623">
    <property type="component" value="Unassembled WGS sequence"/>
</dbReference>
<sequence>MTRVRPSDNQRDRLKETNAFRCCVCKRRSVGFHLHHIDGDNANTVDANLAVLCVEDHDRHHRSGEYAPRHTELKAEEILQFKTDWESFVAEAQRPEPKVLATLSSYGTQELIHSLQLVLQWPDERIAMKQSYHLLDGDLDRLTDEVVADLISIGPNVKMAMIDAPLPVEHCPCCGTGYSRTLKPAVVARLTDPDWATKSSASIYINPAEPRVTILFSLRDQSLLTGSLHLCQGQFLHYHCEGIDDRVPVTDRPSVRTQVTKIVKNVLREWQPAWVFIGTGDPDLPTLLPDLNLPELWEQARRGLKPRKSKSQSRC</sequence>
<reference evidence="1 2" key="1">
    <citation type="submission" date="2020-04" db="EMBL/GenBank/DDBJ databases">
        <title>Description of novel Gluconacetobacter.</title>
        <authorList>
            <person name="Sombolestani A."/>
        </authorList>
    </citation>
    <scope>NUCLEOTIDE SEQUENCE [LARGE SCALE GENOMIC DNA]</scope>
    <source>
        <strain evidence="1 2">LMG 27725</strain>
    </source>
</reference>
<dbReference type="InterPro" id="IPR003615">
    <property type="entry name" value="HNH_nuc"/>
</dbReference>
<dbReference type="AlphaFoldDB" id="A0A7W4P901"/>
<keyword evidence="1" id="KW-0255">Endonuclease</keyword>